<protein>
    <submittedName>
        <fullName evidence="1">Uncharacterized protein</fullName>
    </submittedName>
</protein>
<evidence type="ECO:0000313" key="1">
    <source>
        <dbReference type="EMBL" id="GIH08281.1"/>
    </source>
</evidence>
<dbReference type="Proteomes" id="UP000612899">
    <property type="component" value="Unassembled WGS sequence"/>
</dbReference>
<name>A0A8J3QCV0_9ACTN</name>
<dbReference type="EMBL" id="BONY01000047">
    <property type="protein sequence ID" value="GIH08281.1"/>
    <property type="molecule type" value="Genomic_DNA"/>
</dbReference>
<reference evidence="1" key="1">
    <citation type="submission" date="2021-01" db="EMBL/GenBank/DDBJ databases">
        <title>Whole genome shotgun sequence of Rhizocola hellebori NBRC 109834.</title>
        <authorList>
            <person name="Komaki H."/>
            <person name="Tamura T."/>
        </authorList>
    </citation>
    <scope>NUCLEOTIDE SEQUENCE</scope>
    <source>
        <strain evidence="1">NBRC 109834</strain>
    </source>
</reference>
<accession>A0A8J3QCV0</accession>
<dbReference type="RefSeq" id="WP_203912040.1">
    <property type="nucleotide sequence ID" value="NZ_BONY01000047.1"/>
</dbReference>
<organism evidence="1 2">
    <name type="scientific">Rhizocola hellebori</name>
    <dbReference type="NCBI Taxonomy" id="1392758"/>
    <lineage>
        <taxon>Bacteria</taxon>
        <taxon>Bacillati</taxon>
        <taxon>Actinomycetota</taxon>
        <taxon>Actinomycetes</taxon>
        <taxon>Micromonosporales</taxon>
        <taxon>Micromonosporaceae</taxon>
        <taxon>Rhizocola</taxon>
    </lineage>
</organism>
<proteinExistence type="predicted"/>
<gene>
    <name evidence="1" type="ORF">Rhe02_63480</name>
</gene>
<comment type="caution">
    <text evidence="1">The sequence shown here is derived from an EMBL/GenBank/DDBJ whole genome shotgun (WGS) entry which is preliminary data.</text>
</comment>
<evidence type="ECO:0000313" key="2">
    <source>
        <dbReference type="Proteomes" id="UP000612899"/>
    </source>
</evidence>
<keyword evidence="2" id="KW-1185">Reference proteome</keyword>
<dbReference type="AlphaFoldDB" id="A0A8J3QCV0"/>
<sequence length="249" mass="27223">MVDIAAAVQGFPEAAPLAGLSGAWKWSAGRFHFALALSPEGDRAFQLNCRGTWEPDLAIAVLTFARAHSETVLAAAPLAVVEGFASPTATPFDVVGAAIPAVHRYLEFDNAELNEVCYAVFPGYRCEFSGLETQPEAVYRFDSMLDPANLQRQPSPWVRMRFDNPKTGAGSIGSELGIASAEILLRELRDLELADGAFIELENFRGETRRVLWSGALQLENGDETRVMQMAELLAWAHRFVYEGIDSAT</sequence>